<dbReference type="EMBL" id="JAXCGZ010018148">
    <property type="protein sequence ID" value="KAK7067521.1"/>
    <property type="molecule type" value="Genomic_DNA"/>
</dbReference>
<dbReference type="Proteomes" id="UP001381693">
    <property type="component" value="Unassembled WGS sequence"/>
</dbReference>
<keyword evidence="2" id="KW-1185">Reference proteome</keyword>
<comment type="caution">
    <text evidence="1">The sequence shown here is derived from an EMBL/GenBank/DDBJ whole genome shotgun (WGS) entry which is preliminary data.</text>
</comment>
<organism evidence="1 2">
    <name type="scientific">Halocaridina rubra</name>
    <name type="common">Hawaiian red shrimp</name>
    <dbReference type="NCBI Taxonomy" id="373956"/>
    <lineage>
        <taxon>Eukaryota</taxon>
        <taxon>Metazoa</taxon>
        <taxon>Ecdysozoa</taxon>
        <taxon>Arthropoda</taxon>
        <taxon>Crustacea</taxon>
        <taxon>Multicrustacea</taxon>
        <taxon>Malacostraca</taxon>
        <taxon>Eumalacostraca</taxon>
        <taxon>Eucarida</taxon>
        <taxon>Decapoda</taxon>
        <taxon>Pleocyemata</taxon>
        <taxon>Caridea</taxon>
        <taxon>Atyoidea</taxon>
        <taxon>Atyidae</taxon>
        <taxon>Halocaridina</taxon>
    </lineage>
</organism>
<evidence type="ECO:0000313" key="2">
    <source>
        <dbReference type="Proteomes" id="UP001381693"/>
    </source>
</evidence>
<name>A0AAN8ZT52_HALRR</name>
<evidence type="ECO:0000313" key="1">
    <source>
        <dbReference type="EMBL" id="KAK7067521.1"/>
    </source>
</evidence>
<sequence length="98" mass="11339">MRERWAEYFKELLNEEDDREAEIVVVGNKWRMPMIGDENDREITKEEVHLALTAMKADDVMGAGNQRAQQEEPPSSVSDVMDVTEAIFQHSQVLEIFN</sequence>
<reference evidence="1 2" key="1">
    <citation type="submission" date="2023-11" db="EMBL/GenBank/DDBJ databases">
        <title>Halocaridina rubra genome assembly.</title>
        <authorList>
            <person name="Smith C."/>
        </authorList>
    </citation>
    <scope>NUCLEOTIDE SEQUENCE [LARGE SCALE GENOMIC DNA]</scope>
    <source>
        <strain evidence="1">EP-1</strain>
        <tissue evidence="1">Whole</tissue>
    </source>
</reference>
<dbReference type="AlphaFoldDB" id="A0AAN8ZT52"/>
<protein>
    <submittedName>
        <fullName evidence="1">Uncharacterized protein</fullName>
    </submittedName>
</protein>
<gene>
    <name evidence="1" type="ORF">SK128_018124</name>
</gene>
<proteinExistence type="predicted"/>
<accession>A0AAN8ZT52</accession>